<reference evidence="8 9" key="1">
    <citation type="submission" date="2012-02" db="EMBL/GenBank/DDBJ databases">
        <title>Whole genome shotgun sequence of Gordonia sputi NBRC 100414.</title>
        <authorList>
            <person name="Yoshida I."/>
            <person name="Hosoyama A."/>
            <person name="Tsuchikane K."/>
            <person name="Katsumata H."/>
            <person name="Yamazaki S."/>
            <person name="Fujita N."/>
        </authorList>
    </citation>
    <scope>NUCLEOTIDE SEQUENCE [LARGE SCALE GENOMIC DNA]</scope>
    <source>
        <strain evidence="8 9">NBRC 100414</strain>
    </source>
</reference>
<dbReference type="Proteomes" id="UP000005845">
    <property type="component" value="Unassembled WGS sequence"/>
</dbReference>
<dbReference type="GO" id="GO:0016987">
    <property type="term" value="F:sigma factor activity"/>
    <property type="evidence" value="ECO:0007669"/>
    <property type="project" value="UniProtKB-KW"/>
</dbReference>
<dbReference type="NCBIfam" id="TIGR02937">
    <property type="entry name" value="sigma70-ECF"/>
    <property type="match status" value="1"/>
</dbReference>
<keyword evidence="4" id="KW-0238">DNA-binding</keyword>
<dbReference type="Pfam" id="PF04542">
    <property type="entry name" value="Sigma70_r2"/>
    <property type="match status" value="1"/>
</dbReference>
<dbReference type="SUPFAM" id="SSF88659">
    <property type="entry name" value="Sigma3 and sigma4 domains of RNA polymerase sigma factors"/>
    <property type="match status" value="1"/>
</dbReference>
<dbReference type="PANTHER" id="PTHR43133">
    <property type="entry name" value="RNA POLYMERASE ECF-TYPE SIGMA FACTO"/>
    <property type="match status" value="1"/>
</dbReference>
<organism evidence="8 9">
    <name type="scientific">Gordonia sputi NBRC 100414</name>
    <dbReference type="NCBI Taxonomy" id="1089453"/>
    <lineage>
        <taxon>Bacteria</taxon>
        <taxon>Bacillati</taxon>
        <taxon>Actinomycetota</taxon>
        <taxon>Actinomycetes</taxon>
        <taxon>Mycobacteriales</taxon>
        <taxon>Gordoniaceae</taxon>
        <taxon>Gordonia</taxon>
    </lineage>
</organism>
<dbReference type="InterPro" id="IPR013249">
    <property type="entry name" value="RNA_pol_sigma70_r4_t2"/>
</dbReference>
<dbReference type="InterPro" id="IPR013324">
    <property type="entry name" value="RNA_pol_sigma_r3/r4-like"/>
</dbReference>
<dbReference type="SUPFAM" id="SSF88946">
    <property type="entry name" value="Sigma2 domain of RNA polymerase sigma factors"/>
    <property type="match status" value="1"/>
</dbReference>
<keyword evidence="5" id="KW-0804">Transcription</keyword>
<feature type="domain" description="RNA polymerase sigma factor 70 region 4 type 2" evidence="7">
    <location>
        <begin position="151"/>
        <end position="202"/>
    </location>
</feature>
<dbReference type="InterPro" id="IPR036388">
    <property type="entry name" value="WH-like_DNA-bd_sf"/>
</dbReference>
<feature type="domain" description="RNA polymerase sigma-70 region 2" evidence="6">
    <location>
        <begin position="50"/>
        <end position="116"/>
    </location>
</feature>
<dbReference type="eggNOG" id="COG1595">
    <property type="taxonomic scope" value="Bacteria"/>
</dbReference>
<name>H5U774_9ACTN</name>
<keyword evidence="2" id="KW-0805">Transcription regulation</keyword>
<dbReference type="Pfam" id="PF08281">
    <property type="entry name" value="Sigma70_r4_2"/>
    <property type="match status" value="1"/>
</dbReference>
<accession>H5U774</accession>
<dbReference type="InterPro" id="IPR007627">
    <property type="entry name" value="RNA_pol_sigma70_r2"/>
</dbReference>
<sequence>MREDLAFSPRREVGAAHFEQELDMSDSTGHLSALLSRIAEGDARAFAAFYDETSHRVYGMVLRIVRDRGLSEETTQEVFLTVWRSAHTFDPESGSPLGWLMTLAHRRAVDRVRSETAAKRRLHVYSTAEQSTRIEHDVVSESAERRETVREVRSLLSRLTELQREAIELAYFRGMTYREVADELGVALPTAKSRIRQALKRLEPHISAVPAA</sequence>
<dbReference type="PANTHER" id="PTHR43133:SF66">
    <property type="entry name" value="ECF RNA POLYMERASE SIGMA FACTOR SIGK"/>
    <property type="match status" value="1"/>
</dbReference>
<dbReference type="EMBL" id="BAFC01000135">
    <property type="protein sequence ID" value="GAB41582.1"/>
    <property type="molecule type" value="Genomic_DNA"/>
</dbReference>
<dbReference type="GO" id="GO:0006352">
    <property type="term" value="P:DNA-templated transcription initiation"/>
    <property type="evidence" value="ECO:0007669"/>
    <property type="project" value="InterPro"/>
</dbReference>
<evidence type="ECO:0000259" key="7">
    <source>
        <dbReference type="Pfam" id="PF08281"/>
    </source>
</evidence>
<dbReference type="InterPro" id="IPR013325">
    <property type="entry name" value="RNA_pol_sigma_r2"/>
</dbReference>
<evidence type="ECO:0000259" key="6">
    <source>
        <dbReference type="Pfam" id="PF04542"/>
    </source>
</evidence>
<protein>
    <submittedName>
        <fullName evidence="8">RNA polymerase ECF-type sigma factor SigK</fullName>
    </submittedName>
</protein>
<dbReference type="Gene3D" id="1.10.1740.10">
    <property type="match status" value="1"/>
</dbReference>
<dbReference type="GO" id="GO:0003677">
    <property type="term" value="F:DNA binding"/>
    <property type="evidence" value="ECO:0007669"/>
    <property type="project" value="UniProtKB-KW"/>
</dbReference>
<proteinExistence type="inferred from homology"/>
<evidence type="ECO:0000256" key="1">
    <source>
        <dbReference type="ARBA" id="ARBA00010641"/>
    </source>
</evidence>
<dbReference type="AlphaFoldDB" id="H5U774"/>
<dbReference type="InterPro" id="IPR039425">
    <property type="entry name" value="RNA_pol_sigma-70-like"/>
</dbReference>
<keyword evidence="9" id="KW-1185">Reference proteome</keyword>
<keyword evidence="3" id="KW-0731">Sigma factor</keyword>
<dbReference type="NCBIfam" id="NF007228">
    <property type="entry name" value="PRK09646.1"/>
    <property type="match status" value="1"/>
</dbReference>
<evidence type="ECO:0000256" key="2">
    <source>
        <dbReference type="ARBA" id="ARBA00023015"/>
    </source>
</evidence>
<evidence type="ECO:0000256" key="3">
    <source>
        <dbReference type="ARBA" id="ARBA00023082"/>
    </source>
</evidence>
<comment type="similarity">
    <text evidence="1">Belongs to the sigma-70 factor family. ECF subfamily.</text>
</comment>
<dbReference type="InterPro" id="IPR014284">
    <property type="entry name" value="RNA_pol_sigma-70_dom"/>
</dbReference>
<gene>
    <name evidence="8" type="primary">sigK</name>
    <name evidence="8" type="ORF">GOSPT_137_00030</name>
</gene>
<evidence type="ECO:0000313" key="8">
    <source>
        <dbReference type="EMBL" id="GAB41582.1"/>
    </source>
</evidence>
<comment type="caution">
    <text evidence="8">The sequence shown here is derived from an EMBL/GenBank/DDBJ whole genome shotgun (WGS) entry which is preliminary data.</text>
</comment>
<dbReference type="Gene3D" id="1.10.10.10">
    <property type="entry name" value="Winged helix-like DNA-binding domain superfamily/Winged helix DNA-binding domain"/>
    <property type="match status" value="1"/>
</dbReference>
<dbReference type="CDD" id="cd06171">
    <property type="entry name" value="Sigma70_r4"/>
    <property type="match status" value="1"/>
</dbReference>
<evidence type="ECO:0000313" key="9">
    <source>
        <dbReference type="Proteomes" id="UP000005845"/>
    </source>
</evidence>
<evidence type="ECO:0000256" key="4">
    <source>
        <dbReference type="ARBA" id="ARBA00023125"/>
    </source>
</evidence>
<evidence type="ECO:0000256" key="5">
    <source>
        <dbReference type="ARBA" id="ARBA00023163"/>
    </source>
</evidence>